<organism evidence="1 2">
    <name type="scientific">Catenovulum sediminis</name>
    <dbReference type="NCBI Taxonomy" id="1740262"/>
    <lineage>
        <taxon>Bacteria</taxon>
        <taxon>Pseudomonadati</taxon>
        <taxon>Pseudomonadota</taxon>
        <taxon>Gammaproteobacteria</taxon>
        <taxon>Alteromonadales</taxon>
        <taxon>Alteromonadaceae</taxon>
        <taxon>Catenovulum</taxon>
    </lineage>
</organism>
<reference evidence="1 2" key="1">
    <citation type="submission" date="2024-06" db="EMBL/GenBank/DDBJ databases">
        <authorList>
            <person name="Chen R.Y."/>
        </authorList>
    </citation>
    <scope>NUCLEOTIDE SEQUENCE [LARGE SCALE GENOMIC DNA]</scope>
    <source>
        <strain evidence="1 2">D2</strain>
    </source>
</reference>
<dbReference type="RefSeq" id="WP_143872605.1">
    <property type="nucleotide sequence ID" value="NZ_CP041660.1"/>
</dbReference>
<gene>
    <name evidence="1" type="ORF">ABS311_16435</name>
</gene>
<keyword evidence="2" id="KW-1185">Reference proteome</keyword>
<dbReference type="Proteomes" id="UP001467690">
    <property type="component" value="Unassembled WGS sequence"/>
</dbReference>
<proteinExistence type="predicted"/>
<comment type="caution">
    <text evidence="1">The sequence shown here is derived from an EMBL/GenBank/DDBJ whole genome shotgun (WGS) entry which is preliminary data.</text>
</comment>
<evidence type="ECO:0000313" key="2">
    <source>
        <dbReference type="Proteomes" id="UP001467690"/>
    </source>
</evidence>
<accession>A0ABV1RL52</accession>
<sequence length="63" mass="7020">MSEVVKFKTILNGIDDTTQKDVVRFGDLVATFEKRGFGALLMVPLVRVTFALARMMGSLLSWV</sequence>
<protein>
    <submittedName>
        <fullName evidence="1">Uncharacterized protein</fullName>
    </submittedName>
</protein>
<dbReference type="EMBL" id="JBELOE010000265">
    <property type="protein sequence ID" value="MER2493467.1"/>
    <property type="molecule type" value="Genomic_DNA"/>
</dbReference>
<name>A0ABV1RL52_9ALTE</name>
<evidence type="ECO:0000313" key="1">
    <source>
        <dbReference type="EMBL" id="MER2493467.1"/>
    </source>
</evidence>